<evidence type="ECO:0000259" key="1">
    <source>
        <dbReference type="Pfam" id="PF15919"/>
    </source>
</evidence>
<evidence type="ECO:0000313" key="2">
    <source>
        <dbReference type="EMBL" id="EHO49864.1"/>
    </source>
</evidence>
<dbReference type="PATRIC" id="fig|797516.3.peg.2106"/>
<organism evidence="2 3">
    <name type="scientific">Lentilactobacillus kisonensis F0435</name>
    <dbReference type="NCBI Taxonomy" id="797516"/>
    <lineage>
        <taxon>Bacteria</taxon>
        <taxon>Bacillati</taxon>
        <taxon>Bacillota</taxon>
        <taxon>Bacilli</taxon>
        <taxon>Lactobacillales</taxon>
        <taxon>Lactobacillaceae</taxon>
        <taxon>Lentilactobacillus</taxon>
    </lineage>
</organism>
<protein>
    <submittedName>
        <fullName evidence="2">Toxin-antitoxin system, antitoxin component, HicB family</fullName>
    </submittedName>
</protein>
<comment type="caution">
    <text evidence="2">The sequence shown here is derived from an EMBL/GenBank/DDBJ whole genome shotgun (WGS) entry which is preliminary data.</text>
</comment>
<gene>
    <name evidence="2" type="ORF">HMPREF9104_02352</name>
</gene>
<reference evidence="2 3" key="1">
    <citation type="submission" date="2011-09" db="EMBL/GenBank/DDBJ databases">
        <authorList>
            <person name="Weinstock G."/>
            <person name="Sodergren E."/>
            <person name="Clifton S."/>
            <person name="Fulton L."/>
            <person name="Fulton B."/>
            <person name="Courtney L."/>
            <person name="Fronick C."/>
            <person name="Harrison M."/>
            <person name="Strong C."/>
            <person name="Farmer C."/>
            <person name="Delahaunty K."/>
            <person name="Markovic C."/>
            <person name="Hall O."/>
            <person name="Minx P."/>
            <person name="Tomlinson C."/>
            <person name="Mitreva M."/>
            <person name="Hou S."/>
            <person name="Chen J."/>
            <person name="Wollam A."/>
            <person name="Pepin K.H."/>
            <person name="Johnson M."/>
            <person name="Bhonagiri V."/>
            <person name="Zhang X."/>
            <person name="Suruliraj S."/>
            <person name="Warren W."/>
            <person name="Chinwalla A."/>
            <person name="Mardis E.R."/>
            <person name="Wilson R.K."/>
        </authorList>
    </citation>
    <scope>NUCLEOTIDE SEQUENCE [LARGE SCALE GENOMIC DNA]</scope>
    <source>
        <strain evidence="2 3">F0435</strain>
    </source>
</reference>
<dbReference type="STRING" id="797516.HMPREF9104_02352"/>
<dbReference type="Gene3D" id="3.30.160.250">
    <property type="match status" value="1"/>
</dbReference>
<dbReference type="AlphaFoldDB" id="H1LIB1"/>
<dbReference type="InterPro" id="IPR031807">
    <property type="entry name" value="HicB-like"/>
</dbReference>
<dbReference type="Pfam" id="PF15919">
    <property type="entry name" value="HicB_lk_antitox"/>
    <property type="match status" value="1"/>
</dbReference>
<accession>H1LIB1</accession>
<evidence type="ECO:0000313" key="3">
    <source>
        <dbReference type="Proteomes" id="UP000005025"/>
    </source>
</evidence>
<proteinExistence type="predicted"/>
<dbReference type="SUPFAM" id="SSF143100">
    <property type="entry name" value="TTHA1013/TTHA0281-like"/>
    <property type="match status" value="1"/>
</dbReference>
<dbReference type="HOGENOM" id="CLU_114047_0_1_9"/>
<dbReference type="Proteomes" id="UP000005025">
    <property type="component" value="Unassembled WGS sequence"/>
</dbReference>
<dbReference type="EMBL" id="AGRJ01000203">
    <property type="protein sequence ID" value="EHO49864.1"/>
    <property type="molecule type" value="Genomic_DNA"/>
</dbReference>
<feature type="domain" description="HicB-like antitoxin of toxin-antitoxin system" evidence="1">
    <location>
        <begin position="15"/>
        <end position="126"/>
    </location>
</feature>
<dbReference type="InterPro" id="IPR035069">
    <property type="entry name" value="TTHA1013/TTHA0281-like"/>
</dbReference>
<sequence length="139" mass="15606">MRLEADLMNYLYFALFTQNSDGQFEVTFPDFDPYVATFGDNIADALHMAHDALEGYLLTAEDGHDELPKPSDPKAIAHGEDQLLIPIEVDTKIAREREENMSIKKTLTIPKYLNDLGNQSHINFSATLTDALKKKFGVS</sequence>
<name>H1LIB1_9LACO</name>